<proteinExistence type="inferred from homology"/>
<evidence type="ECO:0000256" key="5">
    <source>
        <dbReference type="ARBA" id="ARBA00023015"/>
    </source>
</evidence>
<dbReference type="Proteomes" id="UP001597180">
    <property type="component" value="Unassembled WGS sequence"/>
</dbReference>
<dbReference type="Gene3D" id="1.10.10.10">
    <property type="entry name" value="Winged helix-like DNA-binding domain superfamily/Winged helix DNA-binding domain"/>
    <property type="match status" value="1"/>
</dbReference>
<dbReference type="Pfam" id="PF00155">
    <property type="entry name" value="Aminotran_1_2"/>
    <property type="match status" value="1"/>
</dbReference>
<dbReference type="PANTHER" id="PTHR46577">
    <property type="entry name" value="HTH-TYPE TRANSCRIPTIONAL REGULATORY PROTEIN GABR"/>
    <property type="match status" value="1"/>
</dbReference>
<organism evidence="9 10">
    <name type="scientific">Paenibacillus vulneris</name>
    <dbReference type="NCBI Taxonomy" id="1133364"/>
    <lineage>
        <taxon>Bacteria</taxon>
        <taxon>Bacillati</taxon>
        <taxon>Bacillota</taxon>
        <taxon>Bacilli</taxon>
        <taxon>Bacillales</taxon>
        <taxon>Paenibacillaceae</taxon>
        <taxon>Paenibacillus</taxon>
    </lineage>
</organism>
<dbReference type="Pfam" id="PF00392">
    <property type="entry name" value="GntR"/>
    <property type="match status" value="1"/>
</dbReference>
<evidence type="ECO:0000256" key="7">
    <source>
        <dbReference type="ARBA" id="ARBA00023163"/>
    </source>
</evidence>
<dbReference type="InterPro" id="IPR015424">
    <property type="entry name" value="PyrdxlP-dep_Trfase"/>
</dbReference>
<comment type="cofactor">
    <cofactor evidence="1">
        <name>pyridoxal 5'-phosphate</name>
        <dbReference type="ChEBI" id="CHEBI:597326"/>
    </cofactor>
</comment>
<dbReference type="InterPro" id="IPR015421">
    <property type="entry name" value="PyrdxlP-dep_Trfase_major"/>
</dbReference>
<gene>
    <name evidence="9" type="ORF">ACFQ4B_26380</name>
</gene>
<dbReference type="InterPro" id="IPR051446">
    <property type="entry name" value="HTH_trans_reg/aminotransferase"/>
</dbReference>
<dbReference type="SUPFAM" id="SSF46785">
    <property type="entry name" value="Winged helix' DNA-binding domain"/>
    <property type="match status" value="1"/>
</dbReference>
<evidence type="ECO:0000256" key="4">
    <source>
        <dbReference type="ARBA" id="ARBA00022898"/>
    </source>
</evidence>
<dbReference type="GO" id="GO:0008483">
    <property type="term" value="F:transaminase activity"/>
    <property type="evidence" value="ECO:0007669"/>
    <property type="project" value="UniProtKB-KW"/>
</dbReference>
<reference evidence="10" key="1">
    <citation type="journal article" date="2019" name="Int. J. Syst. Evol. Microbiol.">
        <title>The Global Catalogue of Microorganisms (GCM) 10K type strain sequencing project: providing services to taxonomists for standard genome sequencing and annotation.</title>
        <authorList>
            <consortium name="The Broad Institute Genomics Platform"/>
            <consortium name="The Broad Institute Genome Sequencing Center for Infectious Disease"/>
            <person name="Wu L."/>
            <person name="Ma J."/>
        </authorList>
    </citation>
    <scope>NUCLEOTIDE SEQUENCE [LARGE SCALE GENOMIC DNA]</scope>
    <source>
        <strain evidence="10">CCUG 53270</strain>
    </source>
</reference>
<protein>
    <submittedName>
        <fullName evidence="9">PLP-dependent aminotransferase family protein</fullName>
    </submittedName>
</protein>
<dbReference type="SMART" id="SM00345">
    <property type="entry name" value="HTH_GNTR"/>
    <property type="match status" value="1"/>
</dbReference>
<accession>A0ABW3URW0</accession>
<feature type="domain" description="HTH gntR-type" evidence="8">
    <location>
        <begin position="15"/>
        <end position="83"/>
    </location>
</feature>
<keyword evidence="6" id="KW-0238">DNA-binding</keyword>
<keyword evidence="10" id="KW-1185">Reference proteome</keyword>
<evidence type="ECO:0000256" key="6">
    <source>
        <dbReference type="ARBA" id="ARBA00023125"/>
    </source>
</evidence>
<dbReference type="InterPro" id="IPR015422">
    <property type="entry name" value="PyrdxlP-dep_Trfase_small"/>
</dbReference>
<name>A0ABW3URW0_9BACL</name>
<keyword evidence="3 9" id="KW-0808">Transferase</keyword>
<dbReference type="EMBL" id="JBHTLU010000036">
    <property type="protein sequence ID" value="MFD1223653.1"/>
    <property type="molecule type" value="Genomic_DNA"/>
</dbReference>
<dbReference type="CDD" id="cd07377">
    <property type="entry name" value="WHTH_GntR"/>
    <property type="match status" value="1"/>
</dbReference>
<dbReference type="Gene3D" id="3.90.1150.10">
    <property type="entry name" value="Aspartate Aminotransferase, domain 1"/>
    <property type="match status" value="1"/>
</dbReference>
<evidence type="ECO:0000256" key="1">
    <source>
        <dbReference type="ARBA" id="ARBA00001933"/>
    </source>
</evidence>
<sequence length="485" mass="53628">MTLQVEWQPDRKSDLPLHYQILMHIKNKIIRGEWPVGTKIPSQRRLAAEYGVNRSTIVMALDELAADGFLRGNRGGGTVVAHSREEEPDSTPPPDWLSYVSSGIQSSNIPIIQEINQAEFRKDVIRLGTGELAPDLLPYKEMRAVLQALTKESMPLGYEEPKGNAGLRQLISQHVEGYGIDASPSSILIVSGALQALHLLSIGLLHRGSTVLLEKPSYLYSVPIFQSAGMKLAGVPMDREGIRADLIPMIKKQHNGALLYTIPTFHNPTGTVMSRNRREQLLQACIKEGLPLIEDDVYRELWMDAPPPMPLKAADSGGHVLYLGSFSKSVSPGLRIGWIIGPEPVIDRLADIKMQTDYGASSLSQAAAAQWLASGLYQEHIHALRQQLQYRRSIAVSALEKHFGDLAQWEVPAGGFYIWLHLTPTVPLKSLFTAALKEGILLNPGHLYEGEPSGHLRISYAYASLHDLETGIYRLAVLVKQMLRA</sequence>
<comment type="caution">
    <text evidence="9">The sequence shown here is derived from an EMBL/GenBank/DDBJ whole genome shotgun (WGS) entry which is preliminary data.</text>
</comment>
<dbReference type="InterPro" id="IPR004839">
    <property type="entry name" value="Aminotransferase_I/II_large"/>
</dbReference>
<dbReference type="PROSITE" id="PS50949">
    <property type="entry name" value="HTH_GNTR"/>
    <property type="match status" value="1"/>
</dbReference>
<dbReference type="SUPFAM" id="SSF53383">
    <property type="entry name" value="PLP-dependent transferases"/>
    <property type="match status" value="1"/>
</dbReference>
<dbReference type="InterPro" id="IPR036390">
    <property type="entry name" value="WH_DNA-bd_sf"/>
</dbReference>
<evidence type="ECO:0000313" key="9">
    <source>
        <dbReference type="EMBL" id="MFD1223653.1"/>
    </source>
</evidence>
<keyword evidence="4" id="KW-0663">Pyridoxal phosphate</keyword>
<dbReference type="PRINTS" id="PR00035">
    <property type="entry name" value="HTHGNTR"/>
</dbReference>
<keyword evidence="7" id="KW-0804">Transcription</keyword>
<dbReference type="CDD" id="cd00609">
    <property type="entry name" value="AAT_like"/>
    <property type="match status" value="1"/>
</dbReference>
<evidence type="ECO:0000259" key="8">
    <source>
        <dbReference type="PROSITE" id="PS50949"/>
    </source>
</evidence>
<dbReference type="RefSeq" id="WP_345587904.1">
    <property type="nucleotide sequence ID" value="NZ_BAABJG010000014.1"/>
</dbReference>
<dbReference type="Gene3D" id="3.40.640.10">
    <property type="entry name" value="Type I PLP-dependent aspartate aminotransferase-like (Major domain)"/>
    <property type="match status" value="1"/>
</dbReference>
<keyword evidence="5" id="KW-0805">Transcription regulation</keyword>
<comment type="similarity">
    <text evidence="2">In the C-terminal section; belongs to the class-I pyridoxal-phosphate-dependent aminotransferase family.</text>
</comment>
<evidence type="ECO:0000313" key="10">
    <source>
        <dbReference type="Proteomes" id="UP001597180"/>
    </source>
</evidence>
<evidence type="ECO:0000256" key="3">
    <source>
        <dbReference type="ARBA" id="ARBA00022576"/>
    </source>
</evidence>
<dbReference type="InterPro" id="IPR036388">
    <property type="entry name" value="WH-like_DNA-bd_sf"/>
</dbReference>
<dbReference type="InterPro" id="IPR000524">
    <property type="entry name" value="Tscrpt_reg_HTH_GntR"/>
</dbReference>
<evidence type="ECO:0000256" key="2">
    <source>
        <dbReference type="ARBA" id="ARBA00005384"/>
    </source>
</evidence>
<keyword evidence="3 9" id="KW-0032">Aminotransferase</keyword>
<dbReference type="PANTHER" id="PTHR46577:SF2">
    <property type="entry name" value="TRANSCRIPTIONAL REGULATORY PROTEIN"/>
    <property type="match status" value="1"/>
</dbReference>